<dbReference type="InterPro" id="IPR015424">
    <property type="entry name" value="PyrdxlP-dep_Trfase"/>
</dbReference>
<evidence type="ECO:0000313" key="8">
    <source>
        <dbReference type="EMBL" id="KAG5347910.1"/>
    </source>
</evidence>
<evidence type="ECO:0000256" key="1">
    <source>
        <dbReference type="ARBA" id="ARBA00001933"/>
    </source>
</evidence>
<dbReference type="GO" id="GO:0005737">
    <property type="term" value="C:cytoplasm"/>
    <property type="evidence" value="ECO:0007669"/>
    <property type="project" value="TreeGrafter"/>
</dbReference>
<dbReference type="InterPro" id="IPR021115">
    <property type="entry name" value="Pyridoxal-P_BS"/>
</dbReference>
<dbReference type="Gene3D" id="1.20.1340.10">
    <property type="entry name" value="dopa decarboxylase, N-terminal domain"/>
    <property type="match status" value="1"/>
</dbReference>
<comment type="caution">
    <text evidence="8">The sequence shown here is derived from an EMBL/GenBank/DDBJ whole genome shotgun (WGS) entry which is preliminary data.</text>
</comment>
<dbReference type="GO" id="GO:0016831">
    <property type="term" value="F:carboxy-lyase activity"/>
    <property type="evidence" value="ECO:0007669"/>
    <property type="project" value="UniProtKB-KW"/>
</dbReference>
<dbReference type="GO" id="GO:0019752">
    <property type="term" value="P:carboxylic acid metabolic process"/>
    <property type="evidence" value="ECO:0007669"/>
    <property type="project" value="InterPro"/>
</dbReference>
<dbReference type="PANTHER" id="PTHR11999:SF70">
    <property type="entry name" value="MIP05841P"/>
    <property type="match status" value="1"/>
</dbReference>
<dbReference type="FunFam" id="1.20.1340.10:FF:000001">
    <property type="entry name" value="Histidine decarboxylase"/>
    <property type="match status" value="1"/>
</dbReference>
<dbReference type="Proteomes" id="UP000669903">
    <property type="component" value="Unassembled WGS sequence"/>
</dbReference>
<evidence type="ECO:0000256" key="6">
    <source>
        <dbReference type="PIRSR" id="PIRSR602129-50"/>
    </source>
</evidence>
<comment type="cofactor">
    <cofactor evidence="1 6">
        <name>pyridoxal 5'-phosphate</name>
        <dbReference type="ChEBI" id="CHEBI:597326"/>
    </cofactor>
</comment>
<keyword evidence="4 6" id="KW-0663">Pyridoxal phosphate</keyword>
<dbReference type="GO" id="GO:0030170">
    <property type="term" value="F:pyridoxal phosphate binding"/>
    <property type="evidence" value="ECO:0007669"/>
    <property type="project" value="InterPro"/>
</dbReference>
<keyword evidence="9" id="KW-1185">Reference proteome</keyword>
<protein>
    <submittedName>
        <fullName evidence="8">TDC1 decarboxylase</fullName>
    </submittedName>
</protein>
<dbReference type="InterPro" id="IPR015422">
    <property type="entry name" value="PyrdxlP-dep_Trfase_small"/>
</dbReference>
<dbReference type="Pfam" id="PF00282">
    <property type="entry name" value="Pyridoxal_deC"/>
    <property type="match status" value="1"/>
</dbReference>
<evidence type="ECO:0000256" key="2">
    <source>
        <dbReference type="ARBA" id="ARBA00009533"/>
    </source>
</evidence>
<feature type="non-terminal residue" evidence="8">
    <location>
        <position position="1"/>
    </location>
</feature>
<dbReference type="PANTHER" id="PTHR11999">
    <property type="entry name" value="GROUP II PYRIDOXAL-5-PHOSPHATE DECARBOXYLASE"/>
    <property type="match status" value="1"/>
</dbReference>
<feature type="compositionally biased region" description="Low complexity" evidence="7">
    <location>
        <begin position="628"/>
        <end position="655"/>
    </location>
</feature>
<gene>
    <name evidence="8" type="primary">Tdc1_0</name>
    <name evidence="8" type="ORF">G6Z76_0000579</name>
</gene>
<dbReference type="InterPro" id="IPR010977">
    <property type="entry name" value="Aromatic_deC"/>
</dbReference>
<dbReference type="Gene3D" id="3.40.640.10">
    <property type="entry name" value="Type I PLP-dependent aspartate aminotransferase-like (Major domain)"/>
    <property type="match status" value="1"/>
</dbReference>
<feature type="non-terminal residue" evidence="8">
    <location>
        <position position="655"/>
    </location>
</feature>
<dbReference type="GO" id="GO:0006520">
    <property type="term" value="P:amino acid metabolic process"/>
    <property type="evidence" value="ECO:0007669"/>
    <property type="project" value="InterPro"/>
</dbReference>
<dbReference type="CDD" id="cd06450">
    <property type="entry name" value="DOPA_deC_like"/>
    <property type="match status" value="1"/>
</dbReference>
<evidence type="ECO:0000256" key="3">
    <source>
        <dbReference type="ARBA" id="ARBA00022793"/>
    </source>
</evidence>
<dbReference type="InterPro" id="IPR015421">
    <property type="entry name" value="PyrdxlP-dep_Trfase_major"/>
</dbReference>
<evidence type="ECO:0000256" key="4">
    <source>
        <dbReference type="ARBA" id="ARBA00022898"/>
    </source>
</evidence>
<organism evidence="8 9">
    <name type="scientific">Acromyrmex charruanus</name>
    <dbReference type="NCBI Taxonomy" id="2715315"/>
    <lineage>
        <taxon>Eukaryota</taxon>
        <taxon>Metazoa</taxon>
        <taxon>Ecdysozoa</taxon>
        <taxon>Arthropoda</taxon>
        <taxon>Hexapoda</taxon>
        <taxon>Insecta</taxon>
        <taxon>Pterygota</taxon>
        <taxon>Neoptera</taxon>
        <taxon>Endopterygota</taxon>
        <taxon>Hymenoptera</taxon>
        <taxon>Apocrita</taxon>
        <taxon>Aculeata</taxon>
        <taxon>Formicoidea</taxon>
        <taxon>Formicidae</taxon>
        <taxon>Myrmicinae</taxon>
        <taxon>Acromyrmex</taxon>
    </lineage>
</organism>
<dbReference type="PRINTS" id="PR00800">
    <property type="entry name" value="YHDCRBOXLASE"/>
</dbReference>
<dbReference type="SUPFAM" id="SSF53383">
    <property type="entry name" value="PLP-dependent transferases"/>
    <property type="match status" value="1"/>
</dbReference>
<evidence type="ECO:0000313" key="9">
    <source>
        <dbReference type="Proteomes" id="UP000669903"/>
    </source>
</evidence>
<sequence length="655" mass="73424">MDIEEFRVRGKEMVDYICEFMSNIHNRRVTPDIGPGYLRPLLPSEPPNNPESWDEIMKDVESKIMPGITHWQHPRFHAYFPAGNSFPSILGDMLSDAIGCIGFSWAASPACTELETIVCDWFGKAIGLPTDFLYFSEGSKGGGVIQGSASECILVCMLAARAQAIARLKESPAHAHLDETALLGKLMAYCSRESHSSVEKDAMICFVKLRILEPDEKSVLRGETLRQAIESDTAEGYVPFFVSTTLGTTACCSFDNLREIGPVCKKYPGIWLHVDAAYAGNAFICPELKYLMNGVEYADSFNTNTNKFLLTNFDCSCLWVRDRFKLTSALVVDPLYLQHTHADTAIDYRHWSIALSRRFRSLKLWFVMRSYGISGLQAYIRNHVKLAKRFEAFVRKDSRFEVCNDVVVREFLVYLLSCIVRVIICLLRSLQLGLVCFRAKGSDKLNQKLLSTINDSGKIHMIPARVNQRYTIRFALSAPHATARDVDTAWSIITDYLSELLEFNDVMDELADIREKKRKATLEQRRSFFVRMVSDPAIQPGFTKTPNRTGAKLDTQATIGGIGSNTHSGTIVDAKHVKKYLKPTKVILLKVFNNSCELLSNSKCYIFMKIFRHLDTMVRLKTGGTGSRRGSSNGCSPDPSPSASPSRGRSPNGRA</sequence>
<evidence type="ECO:0000256" key="5">
    <source>
        <dbReference type="ARBA" id="ARBA00023239"/>
    </source>
</evidence>
<keyword evidence="3" id="KW-0210">Decarboxylase</keyword>
<feature type="modified residue" description="N6-(pyridoxal phosphate)lysine" evidence="6">
    <location>
        <position position="307"/>
    </location>
</feature>
<dbReference type="Gene3D" id="3.90.1150.10">
    <property type="entry name" value="Aspartate Aminotransferase, domain 1"/>
    <property type="match status" value="1"/>
</dbReference>
<proteinExistence type="inferred from homology"/>
<evidence type="ECO:0000256" key="7">
    <source>
        <dbReference type="SAM" id="MobiDB-lite"/>
    </source>
</evidence>
<dbReference type="PROSITE" id="PS00392">
    <property type="entry name" value="DDC_GAD_HDC_YDC"/>
    <property type="match status" value="1"/>
</dbReference>
<accession>A0A836FIP8</accession>
<dbReference type="EMBL" id="JAANIC010000508">
    <property type="protein sequence ID" value="KAG5347910.1"/>
    <property type="molecule type" value="Genomic_DNA"/>
</dbReference>
<feature type="region of interest" description="Disordered" evidence="7">
    <location>
        <begin position="622"/>
        <end position="655"/>
    </location>
</feature>
<dbReference type="FunFam" id="3.40.640.10:FF:000025">
    <property type="entry name" value="Histidine decarboxylase"/>
    <property type="match status" value="1"/>
</dbReference>
<comment type="similarity">
    <text evidence="2">Belongs to the group II decarboxylase family.</text>
</comment>
<keyword evidence="5" id="KW-0456">Lyase</keyword>
<name>A0A836FIP8_9HYME</name>
<dbReference type="AlphaFoldDB" id="A0A836FIP8"/>
<reference evidence="8" key="1">
    <citation type="submission" date="2020-03" db="EMBL/GenBank/DDBJ databases">
        <title>Relaxed selection underlies rapid genomic changes in the transitions from sociality to social parasitism in ants.</title>
        <authorList>
            <person name="Bi X."/>
        </authorList>
    </citation>
    <scope>NUCLEOTIDE SEQUENCE</scope>
    <source>
        <strain evidence="8">BGI-DK2014a</strain>
        <tissue evidence="8">Whole body</tissue>
    </source>
</reference>
<dbReference type="InterPro" id="IPR002129">
    <property type="entry name" value="PyrdxlP-dep_de-COase"/>
</dbReference>